<dbReference type="AlphaFoldDB" id="A0A6A6P0K8"/>
<organism evidence="1 2">
    <name type="scientific">Lineolata rhizophorae</name>
    <dbReference type="NCBI Taxonomy" id="578093"/>
    <lineage>
        <taxon>Eukaryota</taxon>
        <taxon>Fungi</taxon>
        <taxon>Dikarya</taxon>
        <taxon>Ascomycota</taxon>
        <taxon>Pezizomycotina</taxon>
        <taxon>Dothideomycetes</taxon>
        <taxon>Dothideomycetes incertae sedis</taxon>
        <taxon>Lineolatales</taxon>
        <taxon>Lineolataceae</taxon>
        <taxon>Lineolata</taxon>
    </lineage>
</organism>
<name>A0A6A6P0K8_9PEZI</name>
<reference evidence="1" key="1">
    <citation type="journal article" date="2020" name="Stud. Mycol.">
        <title>101 Dothideomycetes genomes: a test case for predicting lifestyles and emergence of pathogens.</title>
        <authorList>
            <person name="Haridas S."/>
            <person name="Albert R."/>
            <person name="Binder M."/>
            <person name="Bloem J."/>
            <person name="Labutti K."/>
            <person name="Salamov A."/>
            <person name="Andreopoulos B."/>
            <person name="Baker S."/>
            <person name="Barry K."/>
            <person name="Bills G."/>
            <person name="Bluhm B."/>
            <person name="Cannon C."/>
            <person name="Castanera R."/>
            <person name="Culley D."/>
            <person name="Daum C."/>
            <person name="Ezra D."/>
            <person name="Gonzalez J."/>
            <person name="Henrissat B."/>
            <person name="Kuo A."/>
            <person name="Liang C."/>
            <person name="Lipzen A."/>
            <person name="Lutzoni F."/>
            <person name="Magnuson J."/>
            <person name="Mondo S."/>
            <person name="Nolan M."/>
            <person name="Ohm R."/>
            <person name="Pangilinan J."/>
            <person name="Park H.-J."/>
            <person name="Ramirez L."/>
            <person name="Alfaro M."/>
            <person name="Sun H."/>
            <person name="Tritt A."/>
            <person name="Yoshinaga Y."/>
            <person name="Zwiers L.-H."/>
            <person name="Turgeon B."/>
            <person name="Goodwin S."/>
            <person name="Spatafora J."/>
            <person name="Crous P."/>
            <person name="Grigoriev I."/>
        </authorList>
    </citation>
    <scope>NUCLEOTIDE SEQUENCE</scope>
    <source>
        <strain evidence="1">ATCC 16933</strain>
    </source>
</reference>
<evidence type="ECO:0000313" key="1">
    <source>
        <dbReference type="EMBL" id="KAF2457297.1"/>
    </source>
</evidence>
<proteinExistence type="predicted"/>
<evidence type="ECO:0000313" key="2">
    <source>
        <dbReference type="Proteomes" id="UP000799766"/>
    </source>
</evidence>
<accession>A0A6A6P0K8</accession>
<dbReference type="EMBL" id="MU001681">
    <property type="protein sequence ID" value="KAF2457297.1"/>
    <property type="molecule type" value="Genomic_DNA"/>
</dbReference>
<dbReference type="Proteomes" id="UP000799766">
    <property type="component" value="Unassembled WGS sequence"/>
</dbReference>
<sequence>MALYCAMLASLATAMPRSAGTKHPQLTPAHRSMSVMWRVLGEAIRAVYQPLYSHLEQSVFNRVVRCHWRQRKQLRSGINHDVGSRYE</sequence>
<gene>
    <name evidence="1" type="ORF">BDY21DRAFT_345483</name>
</gene>
<protein>
    <submittedName>
        <fullName evidence="1">Uncharacterized protein</fullName>
    </submittedName>
</protein>
<keyword evidence="2" id="KW-1185">Reference proteome</keyword>